<dbReference type="AlphaFoldDB" id="A0A9D3ZN71"/>
<name>A0A9D3ZN71_9ROSI</name>
<dbReference type="Proteomes" id="UP000828251">
    <property type="component" value="Unassembled WGS sequence"/>
</dbReference>
<keyword evidence="2" id="KW-1185">Reference proteome</keyword>
<protein>
    <submittedName>
        <fullName evidence="1">Uncharacterized protein</fullName>
    </submittedName>
</protein>
<gene>
    <name evidence="1" type="ORF">J1N35_038997</name>
</gene>
<evidence type="ECO:0000313" key="2">
    <source>
        <dbReference type="Proteomes" id="UP000828251"/>
    </source>
</evidence>
<accession>A0A9D3ZN71</accession>
<organism evidence="1 2">
    <name type="scientific">Gossypium stocksii</name>
    <dbReference type="NCBI Taxonomy" id="47602"/>
    <lineage>
        <taxon>Eukaryota</taxon>
        <taxon>Viridiplantae</taxon>
        <taxon>Streptophyta</taxon>
        <taxon>Embryophyta</taxon>
        <taxon>Tracheophyta</taxon>
        <taxon>Spermatophyta</taxon>
        <taxon>Magnoliopsida</taxon>
        <taxon>eudicotyledons</taxon>
        <taxon>Gunneridae</taxon>
        <taxon>Pentapetalae</taxon>
        <taxon>rosids</taxon>
        <taxon>malvids</taxon>
        <taxon>Malvales</taxon>
        <taxon>Malvaceae</taxon>
        <taxon>Malvoideae</taxon>
        <taxon>Gossypium</taxon>
    </lineage>
</organism>
<comment type="caution">
    <text evidence="1">The sequence shown here is derived from an EMBL/GenBank/DDBJ whole genome shotgun (WGS) entry which is preliminary data.</text>
</comment>
<reference evidence="1 2" key="1">
    <citation type="journal article" date="2021" name="Plant Biotechnol. J.">
        <title>Multi-omics assisted identification of the key and species-specific regulatory components of drought-tolerant mechanisms in Gossypium stocksii.</title>
        <authorList>
            <person name="Yu D."/>
            <person name="Ke L."/>
            <person name="Zhang D."/>
            <person name="Wu Y."/>
            <person name="Sun Y."/>
            <person name="Mei J."/>
            <person name="Sun J."/>
            <person name="Sun Y."/>
        </authorList>
    </citation>
    <scope>NUCLEOTIDE SEQUENCE [LARGE SCALE GENOMIC DNA]</scope>
    <source>
        <strain evidence="2">cv. E1</strain>
        <tissue evidence="1">Leaf</tissue>
    </source>
</reference>
<evidence type="ECO:0000313" key="1">
    <source>
        <dbReference type="EMBL" id="KAH1048213.1"/>
    </source>
</evidence>
<sequence length="99" mass="11680">MHILLTLGIPFYMEYRKEKKEKDKAHACLKQIARIQGKKPPPNPSLVQSRRDKRWRESLSENFSPVQRYGKLLKKLKRSGELRGSMEQSVVAFEMTCFR</sequence>
<dbReference type="EMBL" id="JAIQCV010000011">
    <property type="protein sequence ID" value="KAH1048213.1"/>
    <property type="molecule type" value="Genomic_DNA"/>
</dbReference>
<proteinExistence type="predicted"/>